<name>A0ABT8LDC9_9BACT</name>
<dbReference type="Proteomes" id="UP001172083">
    <property type="component" value="Unassembled WGS sequence"/>
</dbReference>
<dbReference type="RefSeq" id="WP_346761125.1">
    <property type="nucleotide sequence ID" value="NZ_JAUJEB010000007.1"/>
</dbReference>
<protein>
    <submittedName>
        <fullName evidence="1">Uncharacterized protein</fullName>
    </submittedName>
</protein>
<comment type="caution">
    <text evidence="1">The sequence shown here is derived from an EMBL/GenBank/DDBJ whole genome shotgun (WGS) entry which is preliminary data.</text>
</comment>
<keyword evidence="2" id="KW-1185">Reference proteome</keyword>
<organism evidence="1 2">
    <name type="scientific">Agaribacillus aureus</name>
    <dbReference type="NCBI Taxonomy" id="3051825"/>
    <lineage>
        <taxon>Bacteria</taxon>
        <taxon>Pseudomonadati</taxon>
        <taxon>Bacteroidota</taxon>
        <taxon>Cytophagia</taxon>
        <taxon>Cytophagales</taxon>
        <taxon>Splendidivirgaceae</taxon>
        <taxon>Agaribacillus</taxon>
    </lineage>
</organism>
<evidence type="ECO:0000313" key="2">
    <source>
        <dbReference type="Proteomes" id="UP001172083"/>
    </source>
</evidence>
<sequence>MRNTNGQNVCLNDSLLKTVDGSTEPKVPTPLNASESEFIDYIKFHGIDEFIKSLRMIHDFALYHTDLCFDKEEKSALFDLKILWEGFEQITKS</sequence>
<accession>A0ABT8LDC9</accession>
<gene>
    <name evidence="1" type="ORF">QQ020_27165</name>
</gene>
<evidence type="ECO:0000313" key="1">
    <source>
        <dbReference type="EMBL" id="MDN5215788.1"/>
    </source>
</evidence>
<reference evidence="1" key="1">
    <citation type="submission" date="2023-06" db="EMBL/GenBank/DDBJ databases">
        <title>Genomic of Agaribacillus aureum.</title>
        <authorList>
            <person name="Wang G."/>
        </authorList>
    </citation>
    <scope>NUCLEOTIDE SEQUENCE</scope>
    <source>
        <strain evidence="1">BMA12</strain>
    </source>
</reference>
<proteinExistence type="predicted"/>
<dbReference type="EMBL" id="JAUJEB010000007">
    <property type="protein sequence ID" value="MDN5215788.1"/>
    <property type="molecule type" value="Genomic_DNA"/>
</dbReference>